<name>A0A0C9PS31_LACPA</name>
<evidence type="ECO:0000256" key="1">
    <source>
        <dbReference type="SAM" id="Phobius"/>
    </source>
</evidence>
<protein>
    <submittedName>
        <fullName evidence="2">Cellobiose phosphotransferase system IIA component</fullName>
    </submittedName>
</protein>
<dbReference type="Proteomes" id="UP000032552">
    <property type="component" value="Unassembled WGS sequence"/>
</dbReference>
<accession>A0A0C9PS31</accession>
<dbReference type="AlphaFoldDB" id="A0A0C9PS31"/>
<feature type="transmembrane region" description="Helical" evidence="1">
    <location>
        <begin position="21"/>
        <end position="44"/>
    </location>
</feature>
<organism evidence="2 3">
    <name type="scientific">Lacticaseibacillus paracasei NRIC 0644</name>
    <dbReference type="NCBI Taxonomy" id="1435038"/>
    <lineage>
        <taxon>Bacteria</taxon>
        <taxon>Bacillati</taxon>
        <taxon>Bacillota</taxon>
        <taxon>Bacilli</taxon>
        <taxon>Lactobacillales</taxon>
        <taxon>Lactobacillaceae</taxon>
        <taxon>Lacticaseibacillus</taxon>
    </lineage>
</organism>
<feature type="transmembrane region" description="Helical" evidence="1">
    <location>
        <begin position="121"/>
        <end position="140"/>
    </location>
</feature>
<dbReference type="EMBL" id="BAYM01000247">
    <property type="protein sequence ID" value="GAN37726.1"/>
    <property type="molecule type" value="Genomic_DNA"/>
</dbReference>
<evidence type="ECO:0000313" key="3">
    <source>
        <dbReference type="Proteomes" id="UP000032552"/>
    </source>
</evidence>
<keyword evidence="1" id="KW-0812">Transmembrane</keyword>
<gene>
    <name evidence="2" type="ORF">LC0644_2315</name>
</gene>
<feature type="transmembrane region" description="Helical" evidence="1">
    <location>
        <begin position="88"/>
        <end position="109"/>
    </location>
</feature>
<keyword evidence="2" id="KW-0808">Transferase</keyword>
<comment type="caution">
    <text evidence="2">The sequence shown here is derived from an EMBL/GenBank/DDBJ whole genome shotgun (WGS) entry which is preliminary data.</text>
</comment>
<dbReference type="GO" id="GO:0016740">
    <property type="term" value="F:transferase activity"/>
    <property type="evidence" value="ECO:0007669"/>
    <property type="project" value="UniProtKB-KW"/>
</dbReference>
<evidence type="ECO:0000313" key="2">
    <source>
        <dbReference type="EMBL" id="GAN37726.1"/>
    </source>
</evidence>
<keyword evidence="1" id="KW-0472">Membrane</keyword>
<feature type="transmembrane region" description="Helical" evidence="1">
    <location>
        <begin position="56"/>
        <end position="76"/>
    </location>
</feature>
<sequence length="164" mass="18956">MSDQNKARYDKSRRELSLTSMYFNRYLLIRYVTAGFFFANLYWFFLSLGTQGAMKWVPFCLTVINAVVAVEQVSKYWRRDSKLPFTKFGYVVQLISNFLSLSIIVAGSGTKLFPFLGQKGLSLATTVLLIGLGICFYLLVRIRLIEKNQDRYLQQINKFAQSIQ</sequence>
<reference evidence="3" key="1">
    <citation type="submission" date="2014-05" db="EMBL/GenBank/DDBJ databases">
        <title>Whole genome sequencing of Lactobacillus casei NRIC0644.</title>
        <authorList>
            <person name="Atarashi H."/>
            <person name="Yoshida Y."/>
            <person name="Fujimura S."/>
            <person name="Tanaka N."/>
            <person name="Shiwa Y."/>
            <person name="Yoshikawa H."/>
            <person name="Okada S."/>
            <person name="Nakagawa J."/>
        </authorList>
    </citation>
    <scope>NUCLEOTIDE SEQUENCE [LARGE SCALE GENOMIC DNA]</scope>
    <source>
        <strain evidence="3">NRIC0644</strain>
    </source>
</reference>
<keyword evidence="1" id="KW-1133">Transmembrane helix</keyword>
<dbReference type="RefSeq" id="WP_003566043.1">
    <property type="nucleotide sequence ID" value="NZ_BAYM01000247.1"/>
</dbReference>
<dbReference type="GeneID" id="57090480"/>
<proteinExistence type="predicted"/>